<dbReference type="GO" id="GO:0006352">
    <property type="term" value="P:DNA-templated transcription initiation"/>
    <property type="evidence" value="ECO:0007669"/>
    <property type="project" value="InterPro"/>
</dbReference>
<keyword evidence="3" id="KW-0731">Sigma factor</keyword>
<protein>
    <submittedName>
        <fullName evidence="6">Sigma-70 family RNA polymerase sigma factor</fullName>
    </submittedName>
</protein>
<gene>
    <name evidence="6" type="ORF">FOC84_26040</name>
</gene>
<dbReference type="PANTHER" id="PTHR43133:SF63">
    <property type="entry name" value="RNA POLYMERASE SIGMA FACTOR FECI-RELATED"/>
    <property type="match status" value="1"/>
</dbReference>
<dbReference type="SUPFAM" id="SSF88659">
    <property type="entry name" value="Sigma3 and sigma4 domains of RNA polymerase sigma factors"/>
    <property type="match status" value="1"/>
</dbReference>
<reference evidence="6 7" key="1">
    <citation type="submission" date="2020-05" db="EMBL/GenBank/DDBJ databases">
        <title>FDA dAtabase for Regulatory Grade micrObial Sequences (FDA-ARGOS): Supporting development and validation of Infectious Disease Dx tests.</title>
        <authorList>
            <person name="Sproer C."/>
            <person name="Gronow S."/>
            <person name="Severitt S."/>
            <person name="Schroder I."/>
            <person name="Tallon L."/>
            <person name="Sadzewicz L."/>
            <person name="Zhao X."/>
            <person name="Vavikolanu K."/>
            <person name="Mehta A."/>
            <person name="Aluvathingal J."/>
            <person name="Nadendla S."/>
            <person name="Myers T."/>
            <person name="Yan Y."/>
            <person name="Sichtig H."/>
        </authorList>
    </citation>
    <scope>NUCLEOTIDE SEQUENCE [LARGE SCALE GENOMIC DNA]</scope>
    <source>
        <strain evidence="6 7">FDAARGOS_790</strain>
    </source>
</reference>
<dbReference type="InterPro" id="IPR014284">
    <property type="entry name" value="RNA_pol_sigma-70_dom"/>
</dbReference>
<dbReference type="GO" id="GO:0016987">
    <property type="term" value="F:sigma factor activity"/>
    <property type="evidence" value="ECO:0007669"/>
    <property type="project" value="UniProtKB-KW"/>
</dbReference>
<feature type="domain" description="RNA polymerase sigma factor 70 region 4 type 2" evidence="5">
    <location>
        <begin position="124"/>
        <end position="176"/>
    </location>
</feature>
<evidence type="ECO:0000259" key="5">
    <source>
        <dbReference type="Pfam" id="PF08281"/>
    </source>
</evidence>
<dbReference type="GO" id="GO:0003677">
    <property type="term" value="F:DNA binding"/>
    <property type="evidence" value="ECO:0007669"/>
    <property type="project" value="InterPro"/>
</dbReference>
<keyword evidence="2" id="KW-0805">Transcription regulation</keyword>
<dbReference type="Gene3D" id="1.10.10.10">
    <property type="entry name" value="Winged helix-like DNA-binding domain superfamily/Winged helix DNA-binding domain"/>
    <property type="match status" value="1"/>
</dbReference>
<sequence length="185" mass="21027">MRINCDNARPSSFPYCIVSGRRPRNSGWLAYYGELMRSWTRRGGASHDAQDATQDTVLSILQADATLIRDPRAYLDRSVRNGLARQYQRQARDSHVALHELPEEHQPSGSIDPHNAMRASQLADALLLALEELPLPCRQVFAWHRLEGRSMPDIADQMGLSLSMVEKHMTRAIRHIQARLRQFGS</sequence>
<dbReference type="PANTHER" id="PTHR43133">
    <property type="entry name" value="RNA POLYMERASE ECF-TYPE SIGMA FACTO"/>
    <property type="match status" value="1"/>
</dbReference>
<evidence type="ECO:0000256" key="1">
    <source>
        <dbReference type="ARBA" id="ARBA00010641"/>
    </source>
</evidence>
<proteinExistence type="inferred from homology"/>
<dbReference type="NCBIfam" id="TIGR02937">
    <property type="entry name" value="sigma70-ECF"/>
    <property type="match status" value="1"/>
</dbReference>
<evidence type="ECO:0000313" key="7">
    <source>
        <dbReference type="Proteomes" id="UP000500970"/>
    </source>
</evidence>
<dbReference type="InterPro" id="IPR013324">
    <property type="entry name" value="RNA_pol_sigma_r3/r4-like"/>
</dbReference>
<evidence type="ECO:0000256" key="3">
    <source>
        <dbReference type="ARBA" id="ARBA00023082"/>
    </source>
</evidence>
<dbReference type="KEGG" id="apes:FOC84_26040"/>
<keyword evidence="7" id="KW-1185">Reference proteome</keyword>
<dbReference type="EMBL" id="CP053985">
    <property type="protein sequence ID" value="QKH38205.1"/>
    <property type="molecule type" value="Genomic_DNA"/>
</dbReference>
<evidence type="ECO:0000256" key="2">
    <source>
        <dbReference type="ARBA" id="ARBA00023015"/>
    </source>
</evidence>
<dbReference type="InterPro" id="IPR039425">
    <property type="entry name" value="RNA_pol_sigma-70-like"/>
</dbReference>
<dbReference type="Proteomes" id="UP000500970">
    <property type="component" value="Chromosome"/>
</dbReference>
<name>A0A7D4E0N1_9BURK</name>
<dbReference type="Gene3D" id="1.10.1740.10">
    <property type="match status" value="1"/>
</dbReference>
<accession>A0A7D4E0N1</accession>
<dbReference type="Pfam" id="PF08281">
    <property type="entry name" value="Sigma70_r4_2"/>
    <property type="match status" value="1"/>
</dbReference>
<dbReference type="InterPro" id="IPR013325">
    <property type="entry name" value="RNA_pol_sigma_r2"/>
</dbReference>
<organism evidence="6 7">
    <name type="scientific">Achromobacter pestifer</name>
    <dbReference type="NCBI Taxonomy" id="1353889"/>
    <lineage>
        <taxon>Bacteria</taxon>
        <taxon>Pseudomonadati</taxon>
        <taxon>Pseudomonadota</taxon>
        <taxon>Betaproteobacteria</taxon>
        <taxon>Burkholderiales</taxon>
        <taxon>Alcaligenaceae</taxon>
        <taxon>Achromobacter</taxon>
    </lineage>
</organism>
<dbReference type="AlphaFoldDB" id="A0A7D4E0N1"/>
<evidence type="ECO:0000313" key="6">
    <source>
        <dbReference type="EMBL" id="QKH38205.1"/>
    </source>
</evidence>
<dbReference type="SUPFAM" id="SSF88946">
    <property type="entry name" value="Sigma2 domain of RNA polymerase sigma factors"/>
    <property type="match status" value="1"/>
</dbReference>
<dbReference type="InterPro" id="IPR013249">
    <property type="entry name" value="RNA_pol_sigma70_r4_t2"/>
</dbReference>
<dbReference type="InterPro" id="IPR036388">
    <property type="entry name" value="WH-like_DNA-bd_sf"/>
</dbReference>
<evidence type="ECO:0000256" key="4">
    <source>
        <dbReference type="ARBA" id="ARBA00023163"/>
    </source>
</evidence>
<comment type="similarity">
    <text evidence="1">Belongs to the sigma-70 factor family. ECF subfamily.</text>
</comment>
<keyword evidence="4" id="KW-0804">Transcription</keyword>